<dbReference type="CDD" id="cd00093">
    <property type="entry name" value="HTH_XRE"/>
    <property type="match status" value="1"/>
</dbReference>
<dbReference type="AlphaFoldDB" id="A0A7W6DL28"/>
<evidence type="ECO:0000313" key="3">
    <source>
        <dbReference type="EMBL" id="MBB3985210.1"/>
    </source>
</evidence>
<dbReference type="EMBL" id="JACIEJ010000003">
    <property type="protein sequence ID" value="MBB3985210.1"/>
    <property type="molecule type" value="Genomic_DNA"/>
</dbReference>
<protein>
    <submittedName>
        <fullName evidence="3">Transcriptional regulator with XRE-family HTH domain</fullName>
    </submittedName>
</protein>
<dbReference type="SUPFAM" id="SSF47413">
    <property type="entry name" value="lambda repressor-like DNA-binding domains"/>
    <property type="match status" value="1"/>
</dbReference>
<dbReference type="PROSITE" id="PS50943">
    <property type="entry name" value="HTH_CROC1"/>
    <property type="match status" value="1"/>
</dbReference>
<accession>A0A7W6DL28</accession>
<sequence>MTEFTSNSSRVTRVGDRKIQKGEAAKPLKSKAQKARSPSPAALRSMLGANLRQLSRQAKSISALCRELGINRTQYNRYLGGESFPRPDVLHRICSHFGVDARILLEPVDSILFKTHVPELNPAFSDLLRRAASPLSEDLLPSGFYRFTRRCFVLDDVYVQGIITISRQNDLTVIKGFDPKEAVLAQGLEVTQQRREFGGTVIAQDDGFAILVSRRGSATTHFNYLAPIPAPEGHFWLGYTARAARDQETARRVERQTYEFLGPRIKDALPAARLAGLCNPDDLMPCIRSLLRIGEPFQS</sequence>
<feature type="region of interest" description="Disordered" evidence="1">
    <location>
        <begin position="1"/>
        <end position="40"/>
    </location>
</feature>
<evidence type="ECO:0000313" key="4">
    <source>
        <dbReference type="Proteomes" id="UP000541426"/>
    </source>
</evidence>
<name>A0A7W6DL28_9RHOB</name>
<dbReference type="GO" id="GO:0003677">
    <property type="term" value="F:DNA binding"/>
    <property type="evidence" value="ECO:0007669"/>
    <property type="project" value="InterPro"/>
</dbReference>
<dbReference type="Proteomes" id="UP000541426">
    <property type="component" value="Unassembled WGS sequence"/>
</dbReference>
<dbReference type="Pfam" id="PF13560">
    <property type="entry name" value="HTH_31"/>
    <property type="match status" value="1"/>
</dbReference>
<feature type="domain" description="HTH cro/C1-type" evidence="2">
    <location>
        <begin position="60"/>
        <end position="104"/>
    </location>
</feature>
<feature type="compositionally biased region" description="Polar residues" evidence="1">
    <location>
        <begin position="1"/>
        <end position="11"/>
    </location>
</feature>
<reference evidence="3 4" key="1">
    <citation type="submission" date="2020-08" db="EMBL/GenBank/DDBJ databases">
        <title>Genomic Encyclopedia of Type Strains, Phase IV (KMG-IV): sequencing the most valuable type-strain genomes for metagenomic binning, comparative biology and taxonomic classification.</title>
        <authorList>
            <person name="Goeker M."/>
        </authorList>
    </citation>
    <scope>NUCLEOTIDE SEQUENCE [LARGE SCALE GENOMIC DNA]</scope>
    <source>
        <strain evidence="3 4">DSM 102235</strain>
    </source>
</reference>
<organism evidence="3 4">
    <name type="scientific">Sagittula marina</name>
    <dbReference type="NCBI Taxonomy" id="943940"/>
    <lineage>
        <taxon>Bacteria</taxon>
        <taxon>Pseudomonadati</taxon>
        <taxon>Pseudomonadota</taxon>
        <taxon>Alphaproteobacteria</taxon>
        <taxon>Rhodobacterales</taxon>
        <taxon>Roseobacteraceae</taxon>
        <taxon>Sagittula</taxon>
    </lineage>
</organism>
<dbReference type="InterPro" id="IPR001387">
    <property type="entry name" value="Cro/C1-type_HTH"/>
</dbReference>
<comment type="caution">
    <text evidence="3">The sequence shown here is derived from an EMBL/GenBank/DDBJ whole genome shotgun (WGS) entry which is preliminary data.</text>
</comment>
<feature type="compositionally biased region" description="Basic and acidic residues" evidence="1">
    <location>
        <begin position="13"/>
        <end position="26"/>
    </location>
</feature>
<dbReference type="SMART" id="SM00530">
    <property type="entry name" value="HTH_XRE"/>
    <property type="match status" value="1"/>
</dbReference>
<keyword evidence="4" id="KW-1185">Reference proteome</keyword>
<gene>
    <name evidence="3" type="ORF">GGQ68_001539</name>
</gene>
<proteinExistence type="predicted"/>
<dbReference type="RefSeq" id="WP_246429294.1">
    <property type="nucleotide sequence ID" value="NZ_BAABBZ010000059.1"/>
</dbReference>
<evidence type="ECO:0000259" key="2">
    <source>
        <dbReference type="PROSITE" id="PS50943"/>
    </source>
</evidence>
<dbReference type="Gene3D" id="1.10.260.40">
    <property type="entry name" value="lambda repressor-like DNA-binding domains"/>
    <property type="match status" value="1"/>
</dbReference>
<dbReference type="InterPro" id="IPR010982">
    <property type="entry name" value="Lambda_DNA-bd_dom_sf"/>
</dbReference>
<evidence type="ECO:0000256" key="1">
    <source>
        <dbReference type="SAM" id="MobiDB-lite"/>
    </source>
</evidence>